<reference evidence="2 3" key="1">
    <citation type="submission" date="2019-07" db="EMBL/GenBank/DDBJ databases">
        <title>Genomic Encyclopedia of Archaeal and Bacterial Type Strains, Phase II (KMG-II): from individual species to whole genera.</title>
        <authorList>
            <person name="Goeker M."/>
        </authorList>
    </citation>
    <scope>NUCLEOTIDE SEQUENCE [LARGE SCALE GENOMIC DNA]</scope>
    <source>
        <strain evidence="2 3">ATCC BAA-1139</strain>
    </source>
</reference>
<evidence type="ECO:0000313" key="3">
    <source>
        <dbReference type="Proteomes" id="UP000319449"/>
    </source>
</evidence>
<feature type="domain" description="Rubrerythrin diiron-binding" evidence="1">
    <location>
        <begin position="9"/>
        <end position="145"/>
    </location>
</feature>
<evidence type="ECO:0000313" key="2">
    <source>
        <dbReference type="EMBL" id="TWJ33522.1"/>
    </source>
</evidence>
<dbReference type="Proteomes" id="UP000319449">
    <property type="component" value="Unassembled WGS sequence"/>
</dbReference>
<dbReference type="SUPFAM" id="SSF47240">
    <property type="entry name" value="Ferritin-like"/>
    <property type="match status" value="1"/>
</dbReference>
<dbReference type="Pfam" id="PF02915">
    <property type="entry name" value="Rubrerythrin"/>
    <property type="match status" value="1"/>
</dbReference>
<organism evidence="2 3">
    <name type="scientific">Geobacter argillaceus</name>
    <dbReference type="NCBI Taxonomy" id="345631"/>
    <lineage>
        <taxon>Bacteria</taxon>
        <taxon>Pseudomonadati</taxon>
        <taxon>Thermodesulfobacteriota</taxon>
        <taxon>Desulfuromonadia</taxon>
        <taxon>Geobacterales</taxon>
        <taxon>Geobacteraceae</taxon>
        <taxon>Geobacter</taxon>
    </lineage>
</organism>
<dbReference type="Gene3D" id="1.20.1260.10">
    <property type="match status" value="1"/>
</dbReference>
<protein>
    <submittedName>
        <fullName evidence="2">Rubrerythrin</fullName>
    </submittedName>
</protein>
<dbReference type="RefSeq" id="WP_145017162.1">
    <property type="nucleotide sequence ID" value="NZ_VLLN01000001.1"/>
</dbReference>
<dbReference type="CDD" id="cd01045">
    <property type="entry name" value="Ferritin_like_AB"/>
    <property type="match status" value="1"/>
</dbReference>
<dbReference type="InterPro" id="IPR003251">
    <property type="entry name" value="Rr_diiron-bd_dom"/>
</dbReference>
<dbReference type="EMBL" id="VLLN01000001">
    <property type="protein sequence ID" value="TWJ33522.1"/>
    <property type="molecule type" value="Genomic_DNA"/>
</dbReference>
<sequence length="165" mass="18945">MGKEYSLQEALKLAVQTEKDSMDFYRRAASVTKNERAKKVFELLANEEVGHLKSFLEHYKGTEFGDLKSFIDSPPNAKSATIMALEKAIKEDTPEQQALEIAMKEEKSGIQQYSLLVKDIIDPLVRGVFERVIKESQGHYDMIEDEYMHIMGMVDKSDQDTYVRE</sequence>
<accession>A0A562WU37</accession>
<evidence type="ECO:0000259" key="1">
    <source>
        <dbReference type="Pfam" id="PF02915"/>
    </source>
</evidence>
<dbReference type="AlphaFoldDB" id="A0A562WU37"/>
<keyword evidence="3" id="KW-1185">Reference proteome</keyword>
<dbReference type="InterPro" id="IPR009078">
    <property type="entry name" value="Ferritin-like_SF"/>
</dbReference>
<dbReference type="GO" id="GO:0046872">
    <property type="term" value="F:metal ion binding"/>
    <property type="evidence" value="ECO:0007669"/>
    <property type="project" value="InterPro"/>
</dbReference>
<dbReference type="InterPro" id="IPR012347">
    <property type="entry name" value="Ferritin-like"/>
</dbReference>
<proteinExistence type="predicted"/>
<gene>
    <name evidence="2" type="ORF">JN12_00196</name>
</gene>
<dbReference type="PANTHER" id="PTHR33531:SF7">
    <property type="entry name" value="HYPOTHETICAL MEMBRANE PROTEIN, CONSERVED"/>
    <property type="match status" value="1"/>
</dbReference>
<dbReference type="PANTHER" id="PTHR33531">
    <property type="entry name" value="RUBRERYTHRIN SUBFAMILY"/>
    <property type="match status" value="1"/>
</dbReference>
<comment type="caution">
    <text evidence="2">The sequence shown here is derived from an EMBL/GenBank/DDBJ whole genome shotgun (WGS) entry which is preliminary data.</text>
</comment>
<name>A0A562WU37_9BACT</name>
<dbReference type="GO" id="GO:0016491">
    <property type="term" value="F:oxidoreductase activity"/>
    <property type="evidence" value="ECO:0007669"/>
    <property type="project" value="InterPro"/>
</dbReference>
<dbReference type="OrthoDB" id="281675at2"/>